<dbReference type="InterPro" id="IPR015590">
    <property type="entry name" value="Aldehyde_DH_dom"/>
</dbReference>
<reference evidence="7 8" key="1">
    <citation type="submission" date="2022-03" db="EMBL/GenBank/DDBJ databases">
        <title>Genomic Encyclopedia of Type Strains, Phase III (KMG-III): the genomes of soil and plant-associated and newly described type strains.</title>
        <authorList>
            <person name="Whitman W."/>
        </authorList>
    </citation>
    <scope>NUCLEOTIDE SEQUENCE [LARGE SCALE GENOMIC DNA]</scope>
    <source>
        <strain evidence="7 8">BSker1</strain>
    </source>
</reference>
<keyword evidence="8" id="KW-1185">Reference proteome</keyword>
<dbReference type="Gene3D" id="3.40.309.10">
    <property type="entry name" value="Aldehyde Dehydrogenase, Chain A, domain 2"/>
    <property type="match status" value="1"/>
</dbReference>
<organism evidence="7 8">
    <name type="scientific">Natronospira proteinivora</name>
    <dbReference type="NCBI Taxonomy" id="1807133"/>
    <lineage>
        <taxon>Bacteria</taxon>
        <taxon>Pseudomonadati</taxon>
        <taxon>Pseudomonadota</taxon>
        <taxon>Gammaproteobacteria</taxon>
        <taxon>Natronospirales</taxon>
        <taxon>Natronospiraceae</taxon>
        <taxon>Natronospira</taxon>
    </lineage>
</organism>
<dbReference type="PROSITE" id="PS00070">
    <property type="entry name" value="ALDEHYDE_DEHYDR_CYS"/>
    <property type="match status" value="1"/>
</dbReference>
<evidence type="ECO:0000313" key="8">
    <source>
        <dbReference type="Proteomes" id="UP001523550"/>
    </source>
</evidence>
<dbReference type="EC" id="1.2.1.32" evidence="7"/>
<feature type="active site" evidence="4">
    <location>
        <position position="246"/>
    </location>
</feature>
<dbReference type="InterPro" id="IPR016161">
    <property type="entry name" value="Ald_DH/histidinol_DH"/>
</dbReference>
<evidence type="ECO:0000256" key="2">
    <source>
        <dbReference type="ARBA" id="ARBA00023002"/>
    </source>
</evidence>
<evidence type="ECO:0000256" key="1">
    <source>
        <dbReference type="ARBA" id="ARBA00009986"/>
    </source>
</evidence>
<dbReference type="InterPro" id="IPR016162">
    <property type="entry name" value="Ald_DH_N"/>
</dbReference>
<accession>A0ABT1G7W3</accession>
<feature type="domain" description="Aldehyde dehydrogenase" evidence="6">
    <location>
        <begin position="18"/>
        <end position="474"/>
    </location>
</feature>
<dbReference type="Gene3D" id="3.40.605.10">
    <property type="entry name" value="Aldehyde Dehydrogenase, Chain A, domain 1"/>
    <property type="match status" value="1"/>
</dbReference>
<proteinExistence type="inferred from homology"/>
<dbReference type="GO" id="GO:0047102">
    <property type="term" value="F:aminomuconate-semialdehyde dehydrogenase activity"/>
    <property type="evidence" value="ECO:0007669"/>
    <property type="project" value="UniProtKB-EC"/>
</dbReference>
<evidence type="ECO:0000313" key="7">
    <source>
        <dbReference type="EMBL" id="MCP1727397.1"/>
    </source>
</evidence>
<comment type="similarity">
    <text evidence="1 5">Belongs to the aldehyde dehydrogenase family.</text>
</comment>
<dbReference type="InterPro" id="IPR016160">
    <property type="entry name" value="Ald_DH_CS_CYS"/>
</dbReference>
<dbReference type="RefSeq" id="WP_253447264.1">
    <property type="nucleotide sequence ID" value="NZ_JALJYF010000001.1"/>
</dbReference>
<dbReference type="Pfam" id="PF00171">
    <property type="entry name" value="Aldedh"/>
    <property type="match status" value="1"/>
</dbReference>
<name>A0ABT1G7W3_9GAMM</name>
<dbReference type="SUPFAM" id="SSF53720">
    <property type="entry name" value="ALDH-like"/>
    <property type="match status" value="1"/>
</dbReference>
<evidence type="ECO:0000256" key="3">
    <source>
        <dbReference type="ARBA" id="ARBA00023027"/>
    </source>
</evidence>
<dbReference type="InterPro" id="IPR029510">
    <property type="entry name" value="Ald_DH_CS_GLU"/>
</dbReference>
<gene>
    <name evidence="7" type="ORF">J2T60_001362</name>
</gene>
<evidence type="ECO:0000259" key="6">
    <source>
        <dbReference type="Pfam" id="PF00171"/>
    </source>
</evidence>
<dbReference type="PROSITE" id="PS00687">
    <property type="entry name" value="ALDEHYDE_DEHYDR_GLU"/>
    <property type="match status" value="1"/>
</dbReference>
<sequence>MDQIEHYIGGELKGSDNWLDNVEPASGQRSGQIADAGSAELDAAVAAAKAAFPTWRRTPGAERARWLNRLADLIERDLDALARAESEDTGKPITLARSVDIPRAAANLRFFAGAASQFASESHLMEDGAINWTLREPHGVVACISPWNLPLYLFTWKIAPALAAGNCVIGKPSEVTPKTAWLFSMLCIEAGLPAGVLNILHGRGPGIGAKLIEHPAVKAISFTGGTATGREIARVAAPQFKKLSLELGGKNPTLVFDDCDWEKTLDETLRASFANQGQICLCGSRLLIQKSIYDDFRDVFVERAKTLTPADPSDPETRQGAVVSKAHYDKVLGCIDTAREEGAHILTGGEAIKVPGRCQDGWFIQPTVIEGLDAHCKTNQQEIFGPVVTLMPFEDEQEALAIANGVDYGLASSIWTQDIHRAHRLARNIESGLVWINCWMRRDLRVPMGGMKQSGVGREGGMEAMRFFTEAKNVTVAFDE</sequence>
<dbReference type="Proteomes" id="UP001523550">
    <property type="component" value="Unassembled WGS sequence"/>
</dbReference>
<dbReference type="EC" id="1.2.1.85" evidence="7"/>
<dbReference type="InterPro" id="IPR016163">
    <property type="entry name" value="Ald_DH_C"/>
</dbReference>
<dbReference type="CDD" id="cd07093">
    <property type="entry name" value="ALDH_F8_HMSADH"/>
    <property type="match status" value="1"/>
</dbReference>
<dbReference type="EMBL" id="JALJYF010000001">
    <property type="protein sequence ID" value="MCP1727397.1"/>
    <property type="molecule type" value="Genomic_DNA"/>
</dbReference>
<dbReference type="PANTHER" id="PTHR43720">
    <property type="entry name" value="2-AMINOMUCONIC SEMIALDEHYDE DEHYDROGENASE"/>
    <property type="match status" value="1"/>
</dbReference>
<keyword evidence="2 5" id="KW-0560">Oxidoreductase</keyword>
<keyword evidence="3" id="KW-0520">NAD</keyword>
<evidence type="ECO:0000256" key="5">
    <source>
        <dbReference type="RuleBase" id="RU003345"/>
    </source>
</evidence>
<comment type="caution">
    <text evidence="7">The sequence shown here is derived from an EMBL/GenBank/DDBJ whole genome shotgun (WGS) entry which is preliminary data.</text>
</comment>
<evidence type="ECO:0000256" key="4">
    <source>
        <dbReference type="PROSITE-ProRule" id="PRU10007"/>
    </source>
</evidence>
<protein>
    <submittedName>
        <fullName evidence="7">Aminomuconate-semialdehyde/2-hydroxymuconate-6-semialdehyde dehydrogenase</fullName>
        <ecNumber evidence="7">1.2.1.32</ecNumber>
        <ecNumber evidence="7">1.2.1.85</ecNumber>
    </submittedName>
</protein>
<dbReference type="PANTHER" id="PTHR43720:SF2">
    <property type="entry name" value="2-AMINOMUCONIC SEMIALDEHYDE DEHYDROGENASE"/>
    <property type="match status" value="1"/>
</dbReference>